<evidence type="ECO:0000313" key="2">
    <source>
        <dbReference type="RefSeq" id="XP_048264177.1"/>
    </source>
</evidence>
<dbReference type="CDD" id="cd09272">
    <property type="entry name" value="RNase_HI_RT_Ty1"/>
    <property type="match status" value="1"/>
</dbReference>
<dbReference type="AlphaFoldDB" id="A0A9C6SP48"/>
<dbReference type="OrthoDB" id="8188638at2759"/>
<name>A0A9C6SP48_BOMTE</name>
<dbReference type="KEGG" id="bter:125385575"/>
<gene>
    <name evidence="2" type="primary">LOC125385575</name>
</gene>
<evidence type="ECO:0000313" key="1">
    <source>
        <dbReference type="Proteomes" id="UP000835206"/>
    </source>
</evidence>
<reference evidence="2" key="1">
    <citation type="submission" date="2025-08" db="UniProtKB">
        <authorList>
            <consortium name="RefSeq"/>
        </authorList>
    </citation>
    <scope>IDENTIFICATION</scope>
</reference>
<dbReference type="PANTHER" id="PTHR11439">
    <property type="entry name" value="GAG-POL-RELATED RETROTRANSPOSON"/>
    <property type="match status" value="1"/>
</dbReference>
<organism evidence="1 2">
    <name type="scientific">Bombus terrestris</name>
    <name type="common">Buff-tailed bumblebee</name>
    <name type="synonym">Apis terrestris</name>
    <dbReference type="NCBI Taxonomy" id="30195"/>
    <lineage>
        <taxon>Eukaryota</taxon>
        <taxon>Metazoa</taxon>
        <taxon>Ecdysozoa</taxon>
        <taxon>Arthropoda</taxon>
        <taxon>Hexapoda</taxon>
        <taxon>Insecta</taxon>
        <taxon>Pterygota</taxon>
        <taxon>Neoptera</taxon>
        <taxon>Endopterygota</taxon>
        <taxon>Hymenoptera</taxon>
        <taxon>Apocrita</taxon>
        <taxon>Aculeata</taxon>
        <taxon>Apoidea</taxon>
        <taxon>Anthophila</taxon>
        <taxon>Apidae</taxon>
        <taxon>Bombus</taxon>
        <taxon>Bombus</taxon>
    </lineage>
</organism>
<proteinExistence type="predicted"/>
<dbReference type="Proteomes" id="UP000835206">
    <property type="component" value="Chromosome 8"/>
</dbReference>
<keyword evidence="1" id="KW-1185">Reference proteome</keyword>
<protein>
    <submittedName>
        <fullName evidence="2">Secreted RxLR effector protein 161-like</fullName>
    </submittedName>
</protein>
<dbReference type="RefSeq" id="XP_048264177.1">
    <property type="nucleotide sequence ID" value="XM_048408220.1"/>
</dbReference>
<dbReference type="PANTHER" id="PTHR11439:SF467">
    <property type="entry name" value="INTEGRASE CATALYTIC DOMAIN-CONTAINING PROTEIN"/>
    <property type="match status" value="1"/>
</dbReference>
<accession>A0A9C6SP48</accession>
<sequence>MYVATVSHPDVVCAIGKLSQRCANPTVSDWKAVRRIFRYLLKTKDLKLVYQRTGQPLKVFCDSDFAGCAIDRKSRSGYVFILAGGAVSWLSKKQPIISQSTYKAEFVAMQEAARETVWMSLFLRELGQSSYCPRPCKIFCDNIGAISGPRMK</sequence>
<dbReference type="GeneID" id="125385575"/>